<reference evidence="1 2" key="1">
    <citation type="submission" date="2021-05" db="EMBL/GenBank/DDBJ databases">
        <title>Complete Genome Sequence of Stenotrophomonas pavanii strain Y.</title>
        <authorList>
            <person name="Dohra H."/>
            <person name="Mohad Din A.R.J."/>
            <person name="Suzuki K."/>
            <person name="Fatma A."/>
            <person name="Honjyo M."/>
            <person name="Nishimura T."/>
            <person name="Moriuch R."/>
            <person name="Masuda K."/>
            <person name="Minoura A."/>
            <person name="Tashiro Y."/>
            <person name="Futamata H."/>
        </authorList>
    </citation>
    <scope>NUCLEOTIDE SEQUENCE [LARGE SCALE GENOMIC DNA]</scope>
    <source>
        <strain evidence="2">Y</strain>
    </source>
</reference>
<dbReference type="RefSeq" id="WP_262103194.1">
    <property type="nucleotide sequence ID" value="NZ_AP024684.1"/>
</dbReference>
<evidence type="ECO:0000313" key="2">
    <source>
        <dbReference type="Proteomes" id="UP000825066"/>
    </source>
</evidence>
<gene>
    <name evidence="1" type="ORF">STNY_R38120</name>
</gene>
<sequence>MRIVFAGTRTTPAMDLALSLMRSARRITGADGPVSNSDRP</sequence>
<name>A0ABM7R5G2_9GAMM</name>
<accession>A0ABM7R5G2</accession>
<keyword evidence="2" id="KW-1185">Reference proteome</keyword>
<dbReference type="Proteomes" id="UP000825066">
    <property type="component" value="Chromosome"/>
</dbReference>
<proteinExistence type="predicted"/>
<organism evidence="1 2">
    <name type="scientific">Stenotrophomonas pavanii</name>
    <dbReference type="NCBI Taxonomy" id="487698"/>
    <lineage>
        <taxon>Bacteria</taxon>
        <taxon>Pseudomonadati</taxon>
        <taxon>Pseudomonadota</taxon>
        <taxon>Gammaproteobacteria</taxon>
        <taxon>Lysobacterales</taxon>
        <taxon>Lysobacteraceae</taxon>
        <taxon>Stenotrophomonas</taxon>
    </lineage>
</organism>
<protein>
    <submittedName>
        <fullName evidence="1">Uncharacterized protein</fullName>
    </submittedName>
</protein>
<dbReference type="EMBL" id="AP024684">
    <property type="protein sequence ID" value="BCX45591.1"/>
    <property type="molecule type" value="Genomic_DNA"/>
</dbReference>
<evidence type="ECO:0000313" key="1">
    <source>
        <dbReference type="EMBL" id="BCX45591.1"/>
    </source>
</evidence>